<gene>
    <name evidence="1" type="ORF">C8F04DRAFT_1267204</name>
</gene>
<evidence type="ECO:0000313" key="1">
    <source>
        <dbReference type="EMBL" id="KAJ7027290.1"/>
    </source>
</evidence>
<name>A0AAD6WWI3_9AGAR</name>
<dbReference type="Proteomes" id="UP001218188">
    <property type="component" value="Unassembled WGS sequence"/>
</dbReference>
<dbReference type="EMBL" id="JARJCM010000126">
    <property type="protein sequence ID" value="KAJ7027290.1"/>
    <property type="molecule type" value="Genomic_DNA"/>
</dbReference>
<proteinExistence type="predicted"/>
<keyword evidence="2" id="KW-1185">Reference proteome</keyword>
<organism evidence="1 2">
    <name type="scientific">Mycena alexandri</name>
    <dbReference type="NCBI Taxonomy" id="1745969"/>
    <lineage>
        <taxon>Eukaryota</taxon>
        <taxon>Fungi</taxon>
        <taxon>Dikarya</taxon>
        <taxon>Basidiomycota</taxon>
        <taxon>Agaricomycotina</taxon>
        <taxon>Agaricomycetes</taxon>
        <taxon>Agaricomycetidae</taxon>
        <taxon>Agaricales</taxon>
        <taxon>Marasmiineae</taxon>
        <taxon>Mycenaceae</taxon>
        <taxon>Mycena</taxon>
    </lineage>
</organism>
<reference evidence="1" key="1">
    <citation type="submission" date="2023-03" db="EMBL/GenBank/DDBJ databases">
        <title>Massive genome expansion in bonnet fungi (Mycena s.s.) driven by repeated elements and novel gene families across ecological guilds.</title>
        <authorList>
            <consortium name="Lawrence Berkeley National Laboratory"/>
            <person name="Harder C.B."/>
            <person name="Miyauchi S."/>
            <person name="Viragh M."/>
            <person name="Kuo A."/>
            <person name="Thoen E."/>
            <person name="Andreopoulos B."/>
            <person name="Lu D."/>
            <person name="Skrede I."/>
            <person name="Drula E."/>
            <person name="Henrissat B."/>
            <person name="Morin E."/>
            <person name="Kohler A."/>
            <person name="Barry K."/>
            <person name="LaButti K."/>
            <person name="Morin E."/>
            <person name="Salamov A."/>
            <person name="Lipzen A."/>
            <person name="Mereny Z."/>
            <person name="Hegedus B."/>
            <person name="Baldrian P."/>
            <person name="Stursova M."/>
            <person name="Weitz H."/>
            <person name="Taylor A."/>
            <person name="Grigoriev I.V."/>
            <person name="Nagy L.G."/>
            <person name="Martin F."/>
            <person name="Kauserud H."/>
        </authorList>
    </citation>
    <scope>NUCLEOTIDE SEQUENCE</scope>
    <source>
        <strain evidence="1">CBHHK200</strain>
    </source>
</reference>
<sequence>MPGSTITPRIFCSTTTASAPQCPSATDSGRPSPLPTSFLILSDLIRRPPCPSNPLSPPLPYPSLRLLVPPAVGHGRGASFDVSTACTSLSVPRSRAKFTAASSIPAPPSTTRHFPFHLLHRLDKQQHGLSATCTRTKASACSSGERIQSVQSVLSHRMRVPDQLTRAAGLNPPHPYCMRAYDPSTYAGGAHVERANGGVRLVLRVWERGVHWECEYDWIKGG</sequence>
<protein>
    <submittedName>
        <fullName evidence="1">Uncharacterized protein</fullName>
    </submittedName>
</protein>
<comment type="caution">
    <text evidence="1">The sequence shown here is derived from an EMBL/GenBank/DDBJ whole genome shotgun (WGS) entry which is preliminary data.</text>
</comment>
<evidence type="ECO:0000313" key="2">
    <source>
        <dbReference type="Proteomes" id="UP001218188"/>
    </source>
</evidence>
<accession>A0AAD6WWI3</accession>
<dbReference type="AlphaFoldDB" id="A0AAD6WWI3"/>